<dbReference type="EMBL" id="CP001511">
    <property type="protein sequence ID" value="ACS43261.1"/>
    <property type="molecule type" value="Genomic_DNA"/>
</dbReference>
<keyword evidence="2" id="KW-1185">Reference proteome</keyword>
<dbReference type="AlphaFoldDB" id="C5B479"/>
<evidence type="ECO:0000313" key="1">
    <source>
        <dbReference type="EMBL" id="ACS43261.1"/>
    </source>
</evidence>
<accession>C5B479</accession>
<sequence>MPNTPHFGAWACLGIAGVRICDGGMPASLGRYPSEVRAIADELSELLKEEPLRTDR</sequence>
<organism evidence="1 2">
    <name type="scientific">Methylorubrum extorquens (strain ATCC 14718 / DSM 1338 / JCM 2805 / NCIMB 9133 / AM1)</name>
    <name type="common">Methylobacterium extorquens</name>
    <dbReference type="NCBI Taxonomy" id="272630"/>
    <lineage>
        <taxon>Bacteria</taxon>
        <taxon>Pseudomonadati</taxon>
        <taxon>Pseudomonadota</taxon>
        <taxon>Alphaproteobacteria</taxon>
        <taxon>Hyphomicrobiales</taxon>
        <taxon>Methylobacteriaceae</taxon>
        <taxon>Methylorubrum</taxon>
    </lineage>
</organism>
<dbReference type="Proteomes" id="UP000009081">
    <property type="component" value="Plasmid megaplasmid"/>
</dbReference>
<evidence type="ECO:0000313" key="2">
    <source>
        <dbReference type="Proteomes" id="UP000009081"/>
    </source>
</evidence>
<name>C5B479_METEA</name>
<reference evidence="1 2" key="1">
    <citation type="journal article" date="2009" name="PLoS ONE">
        <title>Methylobacterium genome sequences: a reference blueprint to investigate microbial metabolism of C1 compounds from natural and industrial sources.</title>
        <authorList>
            <person name="Vuilleumier S."/>
            <person name="Chistoserdova L."/>
            <person name="Lee M.-C."/>
            <person name="Bringel F."/>
            <person name="Lajus A."/>
            <person name="Zhou Y."/>
            <person name="Gourion B."/>
            <person name="Barbe V."/>
            <person name="Chang J."/>
            <person name="Cruveiller S."/>
            <person name="Dossat C."/>
            <person name="Gillett W."/>
            <person name="Gruffaz C."/>
            <person name="Haugen E."/>
            <person name="Hourcade E."/>
            <person name="Levy R."/>
            <person name="Mangenot S."/>
            <person name="Muller E."/>
            <person name="Nadalig T."/>
            <person name="Pagni M."/>
            <person name="Penny C."/>
            <person name="Peyraud R."/>
            <person name="Robinson D.G."/>
            <person name="Roche D."/>
            <person name="Rouy Z."/>
            <person name="Saenampechek C."/>
            <person name="Salvignol G."/>
            <person name="Vallenet D."/>
            <person name="Wu Z."/>
            <person name="Marx C.J."/>
            <person name="Vorholt J.A."/>
            <person name="Olson M.V."/>
            <person name="Kaul R."/>
            <person name="Weissenbach J."/>
            <person name="Medigue C."/>
            <person name="Lidstrom M.E."/>
        </authorList>
    </citation>
    <scope>NUCLEOTIDE SEQUENCE [LARGE SCALE GENOMIC DNA]</scope>
    <source>
        <strain evidence="2">ATCC 14718 / DSM 1338 / JCM 2805 / NCIMB 9133 / AM1</strain>
    </source>
</reference>
<gene>
    <name evidence="1" type="ordered locus">MexAM1_META2p0409</name>
</gene>
<geneLocation type="plasmid" evidence="1 2">
    <name>megaplasmid</name>
</geneLocation>
<protein>
    <submittedName>
        <fullName evidence="1">Uncharacterized protein</fullName>
    </submittedName>
</protein>
<proteinExistence type="predicted"/>
<dbReference type="HOGENOM" id="CLU_3009085_0_0_5"/>
<keyword evidence="1" id="KW-0614">Plasmid</keyword>
<dbReference type="KEGG" id="mea:Mex_2p0409"/>